<dbReference type="InterPro" id="IPR001486">
    <property type="entry name" value="Hemoglobin_trunc"/>
</dbReference>
<dbReference type="EMBL" id="JACDUR010000007">
    <property type="protein sequence ID" value="MBA2895904.1"/>
    <property type="molecule type" value="Genomic_DNA"/>
</dbReference>
<evidence type="ECO:0000259" key="7">
    <source>
        <dbReference type="PROSITE" id="PS51725"/>
    </source>
</evidence>
<proteinExistence type="predicted"/>
<name>A0A7W0CRL0_9ACTN</name>
<dbReference type="Gene3D" id="1.10.490.10">
    <property type="entry name" value="Globins"/>
    <property type="match status" value="1"/>
</dbReference>
<evidence type="ECO:0000313" key="8">
    <source>
        <dbReference type="EMBL" id="MBA2895904.1"/>
    </source>
</evidence>
<dbReference type="InterPro" id="IPR011008">
    <property type="entry name" value="Dimeric_a/b-barrel"/>
</dbReference>
<dbReference type="PROSITE" id="PS51725">
    <property type="entry name" value="ABM"/>
    <property type="match status" value="1"/>
</dbReference>
<keyword evidence="9" id="KW-1185">Reference proteome</keyword>
<dbReference type="GO" id="GO:0020037">
    <property type="term" value="F:heme binding"/>
    <property type="evidence" value="ECO:0007669"/>
    <property type="project" value="InterPro"/>
</dbReference>
<evidence type="ECO:0000256" key="3">
    <source>
        <dbReference type="ARBA" id="ARBA00022723"/>
    </source>
</evidence>
<dbReference type="GO" id="GO:0046872">
    <property type="term" value="F:metal ion binding"/>
    <property type="evidence" value="ECO:0007669"/>
    <property type="project" value="UniProtKB-KW"/>
</dbReference>
<protein>
    <submittedName>
        <fullName evidence="8">Truncated hemoglobin YjbI</fullName>
    </submittedName>
</protein>
<reference evidence="8 9" key="1">
    <citation type="submission" date="2020-07" db="EMBL/GenBank/DDBJ databases">
        <title>Genomic Encyclopedia of Type Strains, Phase IV (KMG-IV): sequencing the most valuable type-strain genomes for metagenomic binning, comparative biology and taxonomic classification.</title>
        <authorList>
            <person name="Goeker M."/>
        </authorList>
    </citation>
    <scope>NUCLEOTIDE SEQUENCE [LARGE SCALE GENOMIC DNA]</scope>
    <source>
        <strain evidence="8 9">DSM 45533</strain>
    </source>
</reference>
<dbReference type="InterPro" id="IPR012292">
    <property type="entry name" value="Globin/Proto"/>
</dbReference>
<evidence type="ECO:0000256" key="6">
    <source>
        <dbReference type="SAM" id="MobiDB-lite"/>
    </source>
</evidence>
<keyword evidence="4 5" id="KW-0408">Iron</keyword>
<evidence type="ECO:0000256" key="2">
    <source>
        <dbReference type="ARBA" id="ARBA00022617"/>
    </source>
</evidence>
<sequence>MEYIRYTVPAGRAAEFEAAYGRAAVPLGKAPQCLDYELSTCVDEPDHYILRIVWTSAQGHLEGFRKSERFREFFAEIQPYVTDIEEMRHYERVLHKTEPTLFEWAGGEEAFSRLTEVFYGHVRKDDVVGPLFAHMDPGHPKYVAMWLGEVFGGPDRYTTERGGYPHMLAQHLGKGITEAQRRRWVSLLMDAADEVGLPDDPEFRAAFASYIEWGTRLALANSQPGATPPTRAPVPRWGWGVAPPYQPSA</sequence>
<feature type="region of interest" description="Disordered" evidence="6">
    <location>
        <begin position="222"/>
        <end position="249"/>
    </location>
</feature>
<dbReference type="InterPro" id="IPR009050">
    <property type="entry name" value="Globin-like_sf"/>
</dbReference>
<organism evidence="8 9">
    <name type="scientific">Nonomuraea soli</name>
    <dbReference type="NCBI Taxonomy" id="1032476"/>
    <lineage>
        <taxon>Bacteria</taxon>
        <taxon>Bacillati</taxon>
        <taxon>Actinomycetota</taxon>
        <taxon>Actinomycetes</taxon>
        <taxon>Streptosporangiales</taxon>
        <taxon>Streptosporangiaceae</taxon>
        <taxon>Nonomuraea</taxon>
    </lineage>
</organism>
<gene>
    <name evidence="8" type="ORF">HNR30_007290</name>
</gene>
<evidence type="ECO:0000256" key="1">
    <source>
        <dbReference type="ARBA" id="ARBA00022448"/>
    </source>
</evidence>
<dbReference type="SUPFAM" id="SSF54909">
    <property type="entry name" value="Dimeric alpha+beta barrel"/>
    <property type="match status" value="1"/>
</dbReference>
<keyword evidence="3 5" id="KW-0479">Metal-binding</keyword>
<keyword evidence="2 5" id="KW-0349">Heme</keyword>
<evidence type="ECO:0000256" key="4">
    <source>
        <dbReference type="ARBA" id="ARBA00023004"/>
    </source>
</evidence>
<feature type="domain" description="ABM" evidence="7">
    <location>
        <begin position="1"/>
        <end position="90"/>
    </location>
</feature>
<dbReference type="AlphaFoldDB" id="A0A7W0CRL0"/>
<dbReference type="Proteomes" id="UP000530928">
    <property type="component" value="Unassembled WGS sequence"/>
</dbReference>
<evidence type="ECO:0000256" key="5">
    <source>
        <dbReference type="PIRSR" id="PIRSR601486-1"/>
    </source>
</evidence>
<dbReference type="Pfam" id="PF03992">
    <property type="entry name" value="ABM"/>
    <property type="match status" value="1"/>
</dbReference>
<keyword evidence="1" id="KW-0813">Transport</keyword>
<dbReference type="SUPFAM" id="SSF46458">
    <property type="entry name" value="Globin-like"/>
    <property type="match status" value="1"/>
</dbReference>
<accession>A0A7W0CRL0</accession>
<feature type="binding site" description="distal binding residue" evidence="5">
    <location>
        <position position="166"/>
    </location>
    <ligand>
        <name>heme</name>
        <dbReference type="ChEBI" id="CHEBI:30413"/>
    </ligand>
    <ligandPart>
        <name>Fe</name>
        <dbReference type="ChEBI" id="CHEBI:18248"/>
    </ligandPart>
</feature>
<comment type="caution">
    <text evidence="8">The sequence shown here is derived from an EMBL/GenBank/DDBJ whole genome shotgun (WGS) entry which is preliminary data.</text>
</comment>
<dbReference type="GO" id="GO:0019825">
    <property type="term" value="F:oxygen binding"/>
    <property type="evidence" value="ECO:0007669"/>
    <property type="project" value="InterPro"/>
</dbReference>
<dbReference type="CDD" id="cd14775">
    <property type="entry name" value="TrHb2_O-like"/>
    <property type="match status" value="1"/>
</dbReference>
<dbReference type="InterPro" id="IPR007138">
    <property type="entry name" value="ABM_dom"/>
</dbReference>
<evidence type="ECO:0000313" key="9">
    <source>
        <dbReference type="Proteomes" id="UP000530928"/>
    </source>
</evidence>
<dbReference type="Pfam" id="PF01152">
    <property type="entry name" value="Bac_globin"/>
    <property type="match status" value="1"/>
</dbReference>
<dbReference type="Gene3D" id="3.30.70.100">
    <property type="match status" value="1"/>
</dbReference>